<gene>
    <name evidence="1" type="ORF">PEVE_00041977</name>
</gene>
<reference evidence="1 2" key="1">
    <citation type="submission" date="2022-05" db="EMBL/GenBank/DDBJ databases">
        <authorList>
            <consortium name="Genoscope - CEA"/>
            <person name="William W."/>
        </authorList>
    </citation>
    <scope>NUCLEOTIDE SEQUENCE [LARGE SCALE GENOMIC DNA]</scope>
</reference>
<dbReference type="EMBL" id="CALNXI010000081">
    <property type="protein sequence ID" value="CAH3018231.1"/>
    <property type="molecule type" value="Genomic_DNA"/>
</dbReference>
<evidence type="ECO:0000313" key="1">
    <source>
        <dbReference type="EMBL" id="CAH3018231.1"/>
    </source>
</evidence>
<accession>A0ABN8LT11</accession>
<sequence>MAEELEEELHYQARFDREVDVTTWCFCSNCSVDFTTKPEECQCCQELTAVVKLWKGLAIPVSVLLSILSSRMSASISTF</sequence>
<evidence type="ECO:0000313" key="2">
    <source>
        <dbReference type="Proteomes" id="UP001159427"/>
    </source>
</evidence>
<keyword evidence="2" id="KW-1185">Reference proteome</keyword>
<name>A0ABN8LT11_9CNID</name>
<protein>
    <submittedName>
        <fullName evidence="1">Uncharacterized protein</fullName>
    </submittedName>
</protein>
<proteinExistence type="predicted"/>
<comment type="caution">
    <text evidence="1">The sequence shown here is derived from an EMBL/GenBank/DDBJ whole genome shotgun (WGS) entry which is preliminary data.</text>
</comment>
<dbReference type="Proteomes" id="UP001159427">
    <property type="component" value="Unassembled WGS sequence"/>
</dbReference>
<organism evidence="1 2">
    <name type="scientific">Porites evermanni</name>
    <dbReference type="NCBI Taxonomy" id="104178"/>
    <lineage>
        <taxon>Eukaryota</taxon>
        <taxon>Metazoa</taxon>
        <taxon>Cnidaria</taxon>
        <taxon>Anthozoa</taxon>
        <taxon>Hexacorallia</taxon>
        <taxon>Scleractinia</taxon>
        <taxon>Fungiina</taxon>
        <taxon>Poritidae</taxon>
        <taxon>Porites</taxon>
    </lineage>
</organism>